<dbReference type="AlphaFoldDB" id="A0A0A9D6H3"/>
<accession>A0A0A9D6H3</accession>
<organism evidence="1">
    <name type="scientific">Arundo donax</name>
    <name type="common">Giant reed</name>
    <name type="synonym">Donax arundinaceus</name>
    <dbReference type="NCBI Taxonomy" id="35708"/>
    <lineage>
        <taxon>Eukaryota</taxon>
        <taxon>Viridiplantae</taxon>
        <taxon>Streptophyta</taxon>
        <taxon>Embryophyta</taxon>
        <taxon>Tracheophyta</taxon>
        <taxon>Spermatophyta</taxon>
        <taxon>Magnoliopsida</taxon>
        <taxon>Liliopsida</taxon>
        <taxon>Poales</taxon>
        <taxon>Poaceae</taxon>
        <taxon>PACMAD clade</taxon>
        <taxon>Arundinoideae</taxon>
        <taxon>Arundineae</taxon>
        <taxon>Arundo</taxon>
    </lineage>
</organism>
<dbReference type="EMBL" id="GBRH01215597">
    <property type="protein sequence ID" value="JAD82298.1"/>
    <property type="molecule type" value="Transcribed_RNA"/>
</dbReference>
<reference evidence="1" key="2">
    <citation type="journal article" date="2015" name="Data Brief">
        <title>Shoot transcriptome of the giant reed, Arundo donax.</title>
        <authorList>
            <person name="Barrero R.A."/>
            <person name="Guerrero F.D."/>
            <person name="Moolhuijzen P."/>
            <person name="Goolsby J.A."/>
            <person name="Tidwell J."/>
            <person name="Bellgard S.E."/>
            <person name="Bellgard M.I."/>
        </authorList>
    </citation>
    <scope>NUCLEOTIDE SEQUENCE</scope>
    <source>
        <tissue evidence="1">Shoot tissue taken approximately 20 cm above the soil surface</tissue>
    </source>
</reference>
<name>A0A0A9D6H3_ARUDO</name>
<reference evidence="1" key="1">
    <citation type="submission" date="2014-09" db="EMBL/GenBank/DDBJ databases">
        <authorList>
            <person name="Magalhaes I.L.F."/>
            <person name="Oliveira U."/>
            <person name="Santos F.R."/>
            <person name="Vidigal T.H.D.A."/>
            <person name="Brescovit A.D."/>
            <person name="Santos A.J."/>
        </authorList>
    </citation>
    <scope>NUCLEOTIDE SEQUENCE</scope>
    <source>
        <tissue evidence="1">Shoot tissue taken approximately 20 cm above the soil surface</tissue>
    </source>
</reference>
<protein>
    <submittedName>
        <fullName evidence="1">Pco147721a</fullName>
    </submittedName>
</protein>
<sequence>MELIRGMVHPLIQSKSTTHASMRTDTSSYVEINSKTKHKVRPRHAPLNLYTTRTISCALARVRRDRGSVTSHAGVLGAVHPDDAAEALPLREQLERSVYLVETHLVRDERVQRHLLVEVLLCQHRDVILGLDPTEQRAGDRPPPLDVGRG</sequence>
<proteinExistence type="predicted"/>
<evidence type="ECO:0000313" key="1">
    <source>
        <dbReference type="EMBL" id="JAD82298.1"/>
    </source>
</evidence>